<sequence length="689" mass="77224">MIQAIQTPFPGNVLLDGNNTTIVVQSSNSGTAFYFRAEIYIDNVLFDTQSWSRKDNFIAEKNLRYLYNAYFNTQFQEAFTNGLVEVTDLKKEVKIIVKEYTIADDALAQTLELPIFHILFNTNSVLFDDNQTLTILGLDTNYFQIPSQGTIVIPFFANTSNETISVVTELDTGTVLNTETITATTDKKVYAYTFTLPEIAYANLYVKVTITVGPVTKTFIYKVFRNPTFNIKQIVFKNNFGFYIPAYFSGEFSSENNYKVDTYENFDYSETIFNIEQNAVYKINTNYLNTQELPIVNQINNALEAYFKDASGYNPINTATKKTITAQDREHLFNNELNFTFKKGLPLDNNGFLGAPFVSDFSVTGDENALFDITKAQFEAVYSNTFPIHSINLNAFINNGTLRVVFLNGAIEVVDENEYYLWSEIDKFTFISDPNESGNAYELFQYKISNQYLTSNIANLTINITDLPDANLPPVFSPLYPLITPIYRIDGVSGSITITDVSVSDPEDDALTITWSLPDAPTGLSITNANTINPTITADNTATLGEMQLLKVTANDGNGNETEATHYVWVVDAASSISATEQTPVGTTRIFDINIDHGIPNETIDLVFDFDVYAPQQYVAVFSDDLNAERVVNLQNRRQTFTKTFDAQGEINFEITIEDAGLPPSELDITQTNPSGDLIVDKDNQSIRL</sequence>
<comment type="caution">
    <text evidence="1">The sequence shown here is derived from an EMBL/GenBank/DDBJ whole genome shotgun (WGS) entry which is preliminary data.</text>
</comment>
<proteinExistence type="predicted"/>
<keyword evidence="2" id="KW-1185">Reference proteome</keyword>
<protein>
    <submittedName>
        <fullName evidence="1">Uncharacterized protein</fullName>
    </submittedName>
</protein>
<name>A0A2T1NAK6_9FLAO</name>
<accession>A0A2T1NAK6</accession>
<organism evidence="1 2">
    <name type="scientific">Mesoflavibacter zeaxanthinifaciens subsp. sabulilitoris</name>
    <dbReference type="NCBI Taxonomy" id="1520893"/>
    <lineage>
        <taxon>Bacteria</taxon>
        <taxon>Pseudomonadati</taxon>
        <taxon>Bacteroidota</taxon>
        <taxon>Flavobacteriia</taxon>
        <taxon>Flavobacteriales</taxon>
        <taxon>Flavobacteriaceae</taxon>
        <taxon>Mesoflavibacter</taxon>
    </lineage>
</organism>
<dbReference type="RefSeq" id="WP_106679172.1">
    <property type="nucleotide sequence ID" value="NZ_JACHWV010000003.1"/>
</dbReference>
<evidence type="ECO:0000313" key="1">
    <source>
        <dbReference type="EMBL" id="PSG89158.1"/>
    </source>
</evidence>
<dbReference type="OrthoDB" id="1335231at2"/>
<evidence type="ECO:0000313" key="2">
    <source>
        <dbReference type="Proteomes" id="UP000238430"/>
    </source>
</evidence>
<dbReference type="Gene3D" id="2.60.40.10">
    <property type="entry name" value="Immunoglobulins"/>
    <property type="match status" value="1"/>
</dbReference>
<dbReference type="InterPro" id="IPR013783">
    <property type="entry name" value="Ig-like_fold"/>
</dbReference>
<dbReference type="EMBL" id="PXOT01000024">
    <property type="protein sequence ID" value="PSG89158.1"/>
    <property type="molecule type" value="Genomic_DNA"/>
</dbReference>
<reference evidence="1 2" key="1">
    <citation type="submission" date="2018-03" db="EMBL/GenBank/DDBJ databases">
        <title>Mesoflavibacter sp. HG37 and Mesoflavibacter sp. HG96 sp.nov., two marine bacteria isolated from seawater of Western Pacific Ocean.</title>
        <authorList>
            <person name="Cheng H."/>
            <person name="Wu Y.-H."/>
            <person name="Guo L.-L."/>
            <person name="Xu X.-W."/>
        </authorList>
    </citation>
    <scope>NUCLEOTIDE SEQUENCE [LARGE SCALE GENOMIC DNA]</scope>
    <source>
        <strain evidence="1 2">KCTC 42117</strain>
    </source>
</reference>
<dbReference type="Proteomes" id="UP000238430">
    <property type="component" value="Unassembled WGS sequence"/>
</dbReference>
<gene>
    <name evidence="1" type="ORF">C7H61_09380</name>
</gene>
<dbReference type="AlphaFoldDB" id="A0A2T1NAK6"/>